<comment type="caution">
    <text evidence="1">The sequence shown here is derived from an EMBL/GenBank/DDBJ whole genome shotgun (WGS) entry which is preliminary data.</text>
</comment>
<dbReference type="Gene3D" id="3.40.50.720">
    <property type="entry name" value="NAD(P)-binding Rossmann-like Domain"/>
    <property type="match status" value="1"/>
</dbReference>
<accession>A0AAW4YF84</accession>
<evidence type="ECO:0000313" key="1">
    <source>
        <dbReference type="EMBL" id="MCE4120851.1"/>
    </source>
</evidence>
<dbReference type="Gene3D" id="2.60.120.200">
    <property type="match status" value="1"/>
</dbReference>
<protein>
    <submittedName>
        <fullName evidence="1">Uncharacterized protein</fullName>
    </submittedName>
</protein>
<dbReference type="InterPro" id="IPR036291">
    <property type="entry name" value="NAD(P)-bd_dom_sf"/>
</dbReference>
<sequence>MDKIFSLEGKVALVTGAAYGICFAMAEALYNAGAKIAFNCRSQHHMDQDLADDMKYLILAVVMLPLSVMAGEPDGTLIADGKSSMTYQLITSSGYMYECPDFSRDHASEPFQHIQQVMDETLKKYVFQFFIHAKIDDDRGIGSTTDRQRNEIKTFDNSPEAMIGFEGETMVFKWKFLLPKGLLTTKNFTHIHQLKGIDNKAGTADVSTPLITFTCRTTGSGKKEKQVLQVRHHDRHTGALKTMASADLTLLMGHWVEVTESVRFGEKGLYSVVINDVKTGEQVLRVDAESCDMWRTDCAGLRPKWGIYRYIGDNRSMENLLRDEELRYADFSIQKILQPNHICQPIVKRESEHKTYDVLGRRTAQVNRQGLIIIKGGKYFSKK</sequence>
<dbReference type="EMBL" id="JAJTVO010000002">
    <property type="protein sequence ID" value="MCE4120851.1"/>
    <property type="molecule type" value="Genomic_DNA"/>
</dbReference>
<dbReference type="SUPFAM" id="SSF51735">
    <property type="entry name" value="NAD(P)-binding Rossmann-fold domains"/>
    <property type="match status" value="1"/>
</dbReference>
<dbReference type="Proteomes" id="UP001200307">
    <property type="component" value="Unassembled WGS sequence"/>
</dbReference>
<proteinExistence type="predicted"/>
<organism evidence="1 2">
    <name type="scientific">Segatella copri</name>
    <dbReference type="NCBI Taxonomy" id="165179"/>
    <lineage>
        <taxon>Bacteria</taxon>
        <taxon>Pseudomonadati</taxon>
        <taxon>Bacteroidota</taxon>
        <taxon>Bacteroidia</taxon>
        <taxon>Bacteroidales</taxon>
        <taxon>Prevotellaceae</taxon>
        <taxon>Segatella</taxon>
    </lineage>
</organism>
<reference evidence="1" key="1">
    <citation type="submission" date="2021-12" db="EMBL/GenBank/DDBJ databases">
        <authorList>
            <person name="Lv X."/>
        </authorList>
    </citation>
    <scope>NUCLEOTIDE SEQUENCE</scope>
    <source>
        <strain evidence="1">HF2106</strain>
    </source>
</reference>
<gene>
    <name evidence="1" type="ORF">LYY06_01045</name>
</gene>
<name>A0AAW4YF84_9BACT</name>
<evidence type="ECO:0000313" key="2">
    <source>
        <dbReference type="Proteomes" id="UP001200307"/>
    </source>
</evidence>
<dbReference type="AlphaFoldDB" id="A0AAW4YF84"/>